<protein>
    <submittedName>
        <fullName evidence="1">YheC/D like ATP-grasp</fullName>
    </submittedName>
</protein>
<accession>A0A1G8B1Q1</accession>
<dbReference type="SUPFAM" id="SSF56059">
    <property type="entry name" value="Glutathione synthetase ATP-binding domain-like"/>
    <property type="match status" value="1"/>
</dbReference>
<dbReference type="Gene3D" id="3.30.470.20">
    <property type="entry name" value="ATP-grasp fold, B domain"/>
    <property type="match status" value="1"/>
</dbReference>
<evidence type="ECO:0000313" key="2">
    <source>
        <dbReference type="Proteomes" id="UP000199163"/>
    </source>
</evidence>
<dbReference type="STRING" id="568899.SAMN05192534_103110"/>
<dbReference type="InterPro" id="IPR026838">
    <property type="entry name" value="YheC/D"/>
</dbReference>
<keyword evidence="2" id="KW-1185">Reference proteome</keyword>
<organism evidence="1 2">
    <name type="scientific">Alteribacillus persepolensis</name>
    <dbReference type="NCBI Taxonomy" id="568899"/>
    <lineage>
        <taxon>Bacteria</taxon>
        <taxon>Bacillati</taxon>
        <taxon>Bacillota</taxon>
        <taxon>Bacilli</taxon>
        <taxon>Bacillales</taxon>
        <taxon>Bacillaceae</taxon>
        <taxon>Alteribacillus</taxon>
    </lineage>
</organism>
<dbReference type="EMBL" id="FNDK01000003">
    <property type="protein sequence ID" value="SDH27045.1"/>
    <property type="molecule type" value="Genomic_DNA"/>
</dbReference>
<dbReference type="Pfam" id="PF14398">
    <property type="entry name" value="ATPgrasp_YheCD"/>
    <property type="match status" value="1"/>
</dbReference>
<dbReference type="AlphaFoldDB" id="A0A1G8B1Q1"/>
<name>A0A1G8B1Q1_9BACI</name>
<dbReference type="RefSeq" id="WP_175487377.1">
    <property type="nucleotide sequence ID" value="NZ_FNDK01000003.1"/>
</dbReference>
<gene>
    <name evidence="1" type="ORF">SAMN05192534_103110</name>
</gene>
<sequence>MIGIVLPARLMRNAMRGSTSHPTIDYYRQLARNNNIDICFYSMKQVSSKKRTVTGLFYNHSFDMMTKKAFPLPKVNVYRVGSYMRNQTSINKIKRLRKNGYAFFHAVTNKERSKFSVYQYLASNPKTAKYMPDTAMLSYSTLVQMIDRYGKVYIKPIRSSRGRNIHVLESKRDGFVMTHIANFQEKKTKMAKGELYDHFERTFTEPEKFLVQQAVQSDTYKGKKFDFRISPQKNKHGRWQITGMIARIANKCENITNLDQGGRVKYKLSPLINKSTKNNIKKACITIAKTIEAKFPQVIDLGLDMAVDKNGNVWMLEANFRPYRRRINIRHTRIPFQYAVWYYRQKFSSASSNQSHTAI</sequence>
<reference evidence="1 2" key="1">
    <citation type="submission" date="2016-10" db="EMBL/GenBank/DDBJ databases">
        <authorList>
            <person name="de Groot N.N."/>
        </authorList>
    </citation>
    <scope>NUCLEOTIDE SEQUENCE [LARGE SCALE GENOMIC DNA]</scope>
    <source>
        <strain evidence="1 2">DSM 21632</strain>
    </source>
</reference>
<evidence type="ECO:0000313" key="1">
    <source>
        <dbReference type="EMBL" id="SDH27045.1"/>
    </source>
</evidence>
<proteinExistence type="predicted"/>
<dbReference type="Proteomes" id="UP000199163">
    <property type="component" value="Unassembled WGS sequence"/>
</dbReference>